<gene>
    <name evidence="2" type="ORF">LMG28614_01915</name>
</gene>
<proteinExistence type="predicted"/>
<reference evidence="2 3" key="1">
    <citation type="submission" date="2020-04" db="EMBL/GenBank/DDBJ databases">
        <authorList>
            <person name="De Canck E."/>
        </authorList>
    </citation>
    <scope>NUCLEOTIDE SEQUENCE [LARGE SCALE GENOMIC DNA]</scope>
    <source>
        <strain evidence="2 3">LMG 28614</strain>
    </source>
</reference>
<dbReference type="AlphaFoldDB" id="A0A6S7B135"/>
<sequence length="155" mass="16779">MKSRVINNFRATGPWPTRGFSRLSQTGVALGGAVCVLTLSGCYYPYGYYPSGYYPASYYSTVPSTAAQQDVPVGQAGSADAQQQQQARVQQDPPPTYAVAAPPVYVAPAYPAYYPPVYPAYYPPAYYGYPGYYGPSVAIGIGGYWGGGWGHHHWH</sequence>
<feature type="region of interest" description="Disordered" evidence="1">
    <location>
        <begin position="70"/>
        <end position="94"/>
    </location>
</feature>
<evidence type="ECO:0000313" key="2">
    <source>
        <dbReference type="EMBL" id="CAB3784281.1"/>
    </source>
</evidence>
<evidence type="ECO:0000256" key="1">
    <source>
        <dbReference type="SAM" id="MobiDB-lite"/>
    </source>
</evidence>
<keyword evidence="3" id="KW-1185">Reference proteome</keyword>
<dbReference type="RefSeq" id="WP_175149285.1">
    <property type="nucleotide sequence ID" value="NZ_CADIKK010000007.1"/>
</dbReference>
<feature type="compositionally biased region" description="Low complexity" evidence="1">
    <location>
        <begin position="75"/>
        <end position="94"/>
    </location>
</feature>
<organism evidence="2 3">
    <name type="scientific">Paraburkholderia ultramafica</name>
    <dbReference type="NCBI Taxonomy" id="1544867"/>
    <lineage>
        <taxon>Bacteria</taxon>
        <taxon>Pseudomonadati</taxon>
        <taxon>Pseudomonadota</taxon>
        <taxon>Betaproteobacteria</taxon>
        <taxon>Burkholderiales</taxon>
        <taxon>Burkholderiaceae</taxon>
        <taxon>Paraburkholderia</taxon>
    </lineage>
</organism>
<name>A0A6S7B135_9BURK</name>
<dbReference type="Proteomes" id="UP000494365">
    <property type="component" value="Unassembled WGS sequence"/>
</dbReference>
<accession>A0A6S7B135</accession>
<evidence type="ECO:0000313" key="3">
    <source>
        <dbReference type="Proteomes" id="UP000494365"/>
    </source>
</evidence>
<dbReference type="EMBL" id="CADIKK010000007">
    <property type="protein sequence ID" value="CAB3784281.1"/>
    <property type="molecule type" value="Genomic_DNA"/>
</dbReference>
<protein>
    <submittedName>
        <fullName evidence="2">Uncharacterized protein</fullName>
    </submittedName>
</protein>